<comment type="caution">
    <text evidence="9">The sequence shown here is derived from an EMBL/GenBank/DDBJ whole genome shotgun (WGS) entry which is preliminary data.</text>
</comment>
<feature type="transmembrane region" description="Helical" evidence="8">
    <location>
        <begin position="76"/>
        <end position="97"/>
    </location>
</feature>
<evidence type="ECO:0000256" key="2">
    <source>
        <dbReference type="ARBA" id="ARBA00007998"/>
    </source>
</evidence>
<comment type="subcellular location">
    <subcellularLocation>
        <location evidence="1">Membrane</location>
        <topology evidence="1">Multi-pass membrane protein</topology>
    </subcellularLocation>
</comment>
<name>A0ABR8XF00_9BACL</name>
<evidence type="ECO:0000256" key="6">
    <source>
        <dbReference type="ARBA" id="ARBA00022989"/>
    </source>
</evidence>
<dbReference type="InterPro" id="IPR004761">
    <property type="entry name" value="Spore_GerAB"/>
</dbReference>
<keyword evidence="7 8" id="KW-0472">Membrane</keyword>
<dbReference type="EMBL" id="JACSQA010000025">
    <property type="protein sequence ID" value="MBD8027820.1"/>
    <property type="molecule type" value="Genomic_DNA"/>
</dbReference>
<feature type="transmembrane region" description="Helical" evidence="8">
    <location>
        <begin position="210"/>
        <end position="229"/>
    </location>
</feature>
<organism evidence="9 10">
    <name type="scientific">Ureibacillus galli</name>
    <dbReference type="NCBI Taxonomy" id="2762222"/>
    <lineage>
        <taxon>Bacteria</taxon>
        <taxon>Bacillati</taxon>
        <taxon>Bacillota</taxon>
        <taxon>Bacilli</taxon>
        <taxon>Bacillales</taxon>
        <taxon>Caryophanaceae</taxon>
        <taxon>Ureibacillus</taxon>
    </lineage>
</organism>
<keyword evidence="4" id="KW-0309">Germination</keyword>
<keyword evidence="5 8" id="KW-0812">Transmembrane</keyword>
<gene>
    <name evidence="9" type="ORF">H9636_14295</name>
</gene>
<feature type="transmembrane region" description="Helical" evidence="8">
    <location>
        <begin position="261"/>
        <end position="279"/>
    </location>
</feature>
<evidence type="ECO:0000256" key="5">
    <source>
        <dbReference type="ARBA" id="ARBA00022692"/>
    </source>
</evidence>
<dbReference type="PANTHER" id="PTHR34975">
    <property type="entry name" value="SPORE GERMINATION PROTEIN A2"/>
    <property type="match status" value="1"/>
</dbReference>
<accession>A0ABR8XF00</accession>
<dbReference type="Pfam" id="PF03845">
    <property type="entry name" value="Spore_permease"/>
    <property type="match status" value="1"/>
</dbReference>
<evidence type="ECO:0000256" key="8">
    <source>
        <dbReference type="SAM" id="Phobius"/>
    </source>
</evidence>
<keyword evidence="6 8" id="KW-1133">Transmembrane helix</keyword>
<feature type="transmembrane region" description="Helical" evidence="8">
    <location>
        <begin position="299"/>
        <end position="318"/>
    </location>
</feature>
<evidence type="ECO:0000313" key="10">
    <source>
        <dbReference type="Proteomes" id="UP000640930"/>
    </source>
</evidence>
<feature type="transmembrane region" description="Helical" evidence="8">
    <location>
        <begin position="103"/>
        <end position="128"/>
    </location>
</feature>
<evidence type="ECO:0000256" key="4">
    <source>
        <dbReference type="ARBA" id="ARBA00022544"/>
    </source>
</evidence>
<comment type="similarity">
    <text evidence="2">Belongs to the amino acid-polyamine-organocation (APC) superfamily. Spore germination protein (SGP) (TC 2.A.3.9) family.</text>
</comment>
<evidence type="ECO:0000256" key="3">
    <source>
        <dbReference type="ARBA" id="ARBA00022448"/>
    </source>
</evidence>
<feature type="transmembrane region" description="Helical" evidence="8">
    <location>
        <begin position="324"/>
        <end position="346"/>
    </location>
</feature>
<feature type="transmembrane region" description="Helical" evidence="8">
    <location>
        <begin position="140"/>
        <end position="162"/>
    </location>
</feature>
<evidence type="ECO:0000256" key="7">
    <source>
        <dbReference type="ARBA" id="ARBA00023136"/>
    </source>
</evidence>
<keyword evidence="3" id="KW-0813">Transport</keyword>
<reference evidence="9 10" key="1">
    <citation type="submission" date="2020-08" db="EMBL/GenBank/DDBJ databases">
        <title>A Genomic Blueprint of the Chicken Gut Microbiome.</title>
        <authorList>
            <person name="Gilroy R."/>
            <person name="Ravi A."/>
            <person name="Getino M."/>
            <person name="Pursley I."/>
            <person name="Horton D.L."/>
            <person name="Alikhan N.-F."/>
            <person name="Baker D."/>
            <person name="Gharbi K."/>
            <person name="Hall N."/>
            <person name="Watson M."/>
            <person name="Adriaenssens E.M."/>
            <person name="Foster-Nyarko E."/>
            <person name="Jarju S."/>
            <person name="Secka A."/>
            <person name="Antonio M."/>
            <person name="Oren A."/>
            <person name="Chaudhuri R."/>
            <person name="La Ragione R.M."/>
            <person name="Hildebrand F."/>
            <person name="Pallen M.J."/>
        </authorList>
    </citation>
    <scope>NUCLEOTIDE SEQUENCE [LARGE SCALE GENOMIC DNA]</scope>
    <source>
        <strain evidence="9 10">Re31</strain>
    </source>
</reference>
<evidence type="ECO:0000256" key="1">
    <source>
        <dbReference type="ARBA" id="ARBA00004141"/>
    </source>
</evidence>
<sequence>MVVRSLHVMIMYVLCHLGLIFFMFPADIIASTEQGHWFPILIGIIVHFVCLLTYMKGLSFFPTKDILSIFSKSKKGVTFLFFAPILLYLIMAIIITVRAYAEIVTLVFLSHTPLWTIILLLLSVSAYISYKGIEAILRAAFLLFILFFPILLFVLIMSFQNVDWRYAIPFDTDLGFISKPAYFESYFAFAGGFLFLGFVQPFFSYERKNVILSAIFLIPFFLFSVYIPILTLGQASASKAFLPFVLIVDSINIDWLMFDRVTMFFLLSLIAFIILYLSLSLWKAIRIINYYIPKSRPSYLLFGLSVAIFFVCFWIPDWKDVENILFMNSFLRSYVLIVVPLFIYYIGRRLKRKDTNETI</sequence>
<evidence type="ECO:0000313" key="9">
    <source>
        <dbReference type="EMBL" id="MBD8027820.1"/>
    </source>
</evidence>
<keyword evidence="10" id="KW-1185">Reference proteome</keyword>
<feature type="transmembrane region" description="Helical" evidence="8">
    <location>
        <begin position="9"/>
        <end position="30"/>
    </location>
</feature>
<proteinExistence type="inferred from homology"/>
<feature type="transmembrane region" description="Helical" evidence="8">
    <location>
        <begin position="182"/>
        <end position="203"/>
    </location>
</feature>
<dbReference type="PANTHER" id="PTHR34975:SF2">
    <property type="entry name" value="SPORE GERMINATION PROTEIN A2"/>
    <property type="match status" value="1"/>
</dbReference>
<dbReference type="Proteomes" id="UP000640930">
    <property type="component" value="Unassembled WGS sequence"/>
</dbReference>
<protein>
    <submittedName>
        <fullName evidence="9">GerAB/ArcD/ProY family transporter</fullName>
    </submittedName>
</protein>
<feature type="transmembrane region" description="Helical" evidence="8">
    <location>
        <begin position="36"/>
        <end position="55"/>
    </location>
</feature>